<feature type="region of interest" description="Disordered" evidence="7">
    <location>
        <begin position="401"/>
        <end position="528"/>
    </location>
</feature>
<dbReference type="InterPro" id="IPR017441">
    <property type="entry name" value="Protein_kinase_ATP_BS"/>
</dbReference>
<keyword evidence="2" id="KW-0723">Serine/threonine-protein kinase</keyword>
<evidence type="ECO:0000256" key="4">
    <source>
        <dbReference type="ARBA" id="ARBA00022741"/>
    </source>
</evidence>
<keyword evidence="4" id="KW-0547">Nucleotide-binding</keyword>
<feature type="region of interest" description="Disordered" evidence="7">
    <location>
        <begin position="274"/>
        <end position="370"/>
    </location>
</feature>
<evidence type="ECO:0000256" key="2">
    <source>
        <dbReference type="ARBA" id="ARBA00022527"/>
    </source>
</evidence>
<dbReference type="GO" id="GO:0004674">
    <property type="term" value="F:protein serine/threonine kinase activity"/>
    <property type="evidence" value="ECO:0007669"/>
    <property type="project" value="UniProtKB-KW"/>
</dbReference>
<keyword evidence="8" id="KW-1133">Transmembrane helix</keyword>
<gene>
    <name evidence="10" type="primary">pknA3</name>
    <name evidence="10" type="ORF">AHOG_18130</name>
</gene>
<proteinExistence type="predicted"/>
<feature type="compositionally biased region" description="Low complexity" evidence="7">
    <location>
        <begin position="294"/>
        <end position="308"/>
    </location>
</feature>
<dbReference type="SMART" id="SM00220">
    <property type="entry name" value="S_TKc"/>
    <property type="match status" value="1"/>
</dbReference>
<evidence type="ECO:0000256" key="6">
    <source>
        <dbReference type="ARBA" id="ARBA00022840"/>
    </source>
</evidence>
<organism evidence="10 11">
    <name type="scientific">Actinoalloteichus hoggarensis</name>
    <dbReference type="NCBI Taxonomy" id="1470176"/>
    <lineage>
        <taxon>Bacteria</taxon>
        <taxon>Bacillati</taxon>
        <taxon>Actinomycetota</taxon>
        <taxon>Actinomycetes</taxon>
        <taxon>Pseudonocardiales</taxon>
        <taxon>Pseudonocardiaceae</taxon>
        <taxon>Actinoalloteichus</taxon>
    </lineage>
</organism>
<keyword evidence="5 10" id="KW-0418">Kinase</keyword>
<evidence type="ECO:0000256" key="8">
    <source>
        <dbReference type="SAM" id="Phobius"/>
    </source>
</evidence>
<feature type="compositionally biased region" description="Basic and acidic residues" evidence="7">
    <location>
        <begin position="318"/>
        <end position="329"/>
    </location>
</feature>
<dbReference type="PANTHER" id="PTHR43289:SF6">
    <property type="entry name" value="SERINE_THREONINE-PROTEIN KINASE NEKL-3"/>
    <property type="match status" value="1"/>
</dbReference>
<evidence type="ECO:0000256" key="5">
    <source>
        <dbReference type="ARBA" id="ARBA00022777"/>
    </source>
</evidence>
<evidence type="ECO:0000256" key="7">
    <source>
        <dbReference type="SAM" id="MobiDB-lite"/>
    </source>
</evidence>
<dbReference type="EMBL" id="CP022521">
    <property type="protein sequence ID" value="ASO21251.1"/>
    <property type="molecule type" value="Genomic_DNA"/>
</dbReference>
<sequence>MDQDGRLVAGRYRLLDRIGSGAMGVVWKAQDERLGRVVAVKQLLLSPGLEESAAEEARERAFREGRIAARLQHPHAISVYDVVEHEEQPCLVMEYMASRNLSATMAAEGPLDVREVARIGTQVASALHAAHVAGVVHRDVKPGNVLLGEDGIVKIVDFGISRAAGDVTVTKTGMLAGTPAYLAPEVARGHPSRPASDVFSLGSTLYAAIEGAPPFGTSDNGLAILHAVAAGEIAPPERAGELTPVLMHMLTADPEERITMPEAQRVLAEVAGGGTATGLTPLHDSGDGGHTILAPTGPAAPPGAQTTTVASGAATRAGDAKDGVTRLDARPAGTHPGSGQSGHSQPGRQAPLDDQPSAHRSPRTAAGSAPEPLWRRPAVLAGGGVLAVAAVVLVISVLLSGNDSGDATTPGGSGTEPTRRTAPVVTSEVSVPPEDDDQFGGDPVYPQNPPRQDRWPGGGTTPTDPPPPPSTPTEPVEPTAPTTTEPTEPTGGAPTPTDDLPPGGGEDGGGGGGGDDGPPEPPDEETSG</sequence>
<dbReference type="Gene3D" id="1.10.510.10">
    <property type="entry name" value="Transferase(Phosphotransferase) domain 1"/>
    <property type="match status" value="1"/>
</dbReference>
<feature type="transmembrane region" description="Helical" evidence="8">
    <location>
        <begin position="378"/>
        <end position="399"/>
    </location>
</feature>
<keyword evidence="3 10" id="KW-0808">Transferase</keyword>
<keyword evidence="11" id="KW-1185">Reference proteome</keyword>
<dbReference type="GO" id="GO:0005524">
    <property type="term" value="F:ATP binding"/>
    <property type="evidence" value="ECO:0007669"/>
    <property type="project" value="UniProtKB-UniRule"/>
</dbReference>
<dbReference type="OrthoDB" id="9762169at2"/>
<keyword evidence="8" id="KW-0812">Transmembrane</keyword>
<dbReference type="Proteomes" id="UP000204221">
    <property type="component" value="Chromosome"/>
</dbReference>
<dbReference type="PROSITE" id="PS00108">
    <property type="entry name" value="PROTEIN_KINASE_ST"/>
    <property type="match status" value="1"/>
</dbReference>
<dbReference type="PROSITE" id="PS50011">
    <property type="entry name" value="PROTEIN_KINASE_DOM"/>
    <property type="match status" value="1"/>
</dbReference>
<evidence type="ECO:0000313" key="11">
    <source>
        <dbReference type="Proteomes" id="UP000204221"/>
    </source>
</evidence>
<accession>A0A221W696</accession>
<feature type="compositionally biased region" description="Acidic residues" evidence="7">
    <location>
        <begin position="517"/>
        <end position="528"/>
    </location>
</feature>
<evidence type="ECO:0000256" key="1">
    <source>
        <dbReference type="ARBA" id="ARBA00012513"/>
    </source>
</evidence>
<feature type="domain" description="Protein kinase" evidence="9">
    <location>
        <begin position="12"/>
        <end position="267"/>
    </location>
</feature>
<dbReference type="RefSeq" id="WP_093944572.1">
    <property type="nucleotide sequence ID" value="NZ_CP022521.1"/>
</dbReference>
<evidence type="ECO:0000256" key="3">
    <source>
        <dbReference type="ARBA" id="ARBA00022679"/>
    </source>
</evidence>
<keyword evidence="8" id="KW-0472">Membrane</keyword>
<reference evidence="10 11" key="1">
    <citation type="submission" date="2017-07" db="EMBL/GenBank/DDBJ databases">
        <title>Complete genome sequence of Actinoalloteichus hoggarensis DSM 45943, type strain of Actinoalloteichus hoggarensis.</title>
        <authorList>
            <person name="Ruckert C."/>
            <person name="Nouioui I."/>
            <person name="Willmese J."/>
            <person name="van Wezel G."/>
            <person name="Klenk H.-P."/>
            <person name="Kalinowski J."/>
            <person name="Zotchev S.B."/>
        </authorList>
    </citation>
    <scope>NUCLEOTIDE SEQUENCE [LARGE SCALE GENOMIC DNA]</scope>
    <source>
        <strain evidence="10 11">DSM 45943</strain>
    </source>
</reference>
<protein>
    <recommendedName>
        <fullName evidence="1">non-specific serine/threonine protein kinase</fullName>
        <ecNumber evidence="1">2.7.11.1</ecNumber>
    </recommendedName>
</protein>
<dbReference type="EC" id="2.7.11.1" evidence="1"/>
<feature type="compositionally biased region" description="Low complexity" evidence="7">
    <location>
        <begin position="473"/>
        <end position="501"/>
    </location>
</feature>
<dbReference type="InterPro" id="IPR011009">
    <property type="entry name" value="Kinase-like_dom_sf"/>
</dbReference>
<dbReference type="PANTHER" id="PTHR43289">
    <property type="entry name" value="MITOGEN-ACTIVATED PROTEIN KINASE KINASE KINASE 20-RELATED"/>
    <property type="match status" value="1"/>
</dbReference>
<keyword evidence="6" id="KW-0067">ATP-binding</keyword>
<dbReference type="AlphaFoldDB" id="A0A221W696"/>
<dbReference type="CDD" id="cd14014">
    <property type="entry name" value="STKc_PknB_like"/>
    <property type="match status" value="1"/>
</dbReference>
<feature type="compositionally biased region" description="Gly residues" evidence="7">
    <location>
        <begin position="502"/>
        <end position="516"/>
    </location>
</feature>
<dbReference type="InterPro" id="IPR008271">
    <property type="entry name" value="Ser/Thr_kinase_AS"/>
</dbReference>
<feature type="compositionally biased region" description="Pro residues" evidence="7">
    <location>
        <begin position="463"/>
        <end position="472"/>
    </location>
</feature>
<dbReference type="Pfam" id="PF00069">
    <property type="entry name" value="Pkinase"/>
    <property type="match status" value="1"/>
</dbReference>
<name>A0A221W696_9PSEU</name>
<dbReference type="Gene3D" id="3.30.200.20">
    <property type="entry name" value="Phosphorylase Kinase, domain 1"/>
    <property type="match status" value="1"/>
</dbReference>
<dbReference type="InterPro" id="IPR000719">
    <property type="entry name" value="Prot_kinase_dom"/>
</dbReference>
<feature type="compositionally biased region" description="Low complexity" evidence="7">
    <location>
        <begin position="335"/>
        <end position="347"/>
    </location>
</feature>
<dbReference type="SUPFAM" id="SSF56112">
    <property type="entry name" value="Protein kinase-like (PK-like)"/>
    <property type="match status" value="1"/>
</dbReference>
<dbReference type="PROSITE" id="PS00107">
    <property type="entry name" value="PROTEIN_KINASE_ATP"/>
    <property type="match status" value="1"/>
</dbReference>
<evidence type="ECO:0000259" key="9">
    <source>
        <dbReference type="PROSITE" id="PS50011"/>
    </source>
</evidence>
<evidence type="ECO:0000313" key="10">
    <source>
        <dbReference type="EMBL" id="ASO21251.1"/>
    </source>
</evidence>
<feature type="compositionally biased region" description="Low complexity" evidence="7">
    <location>
        <begin position="423"/>
        <end position="432"/>
    </location>
</feature>
<dbReference type="KEGG" id="ahg:AHOG_18130"/>